<feature type="transmembrane region" description="Helical" evidence="3">
    <location>
        <begin position="788"/>
        <end position="811"/>
    </location>
</feature>
<sequence>MAAHRSGVIRVQYSSTCSNHVSTFDDLANTSGGQPIPEHRLLLCSPIEALVCITNDYEPSQIVKWFFSRKRAKIPAAIEIAEPQLHEQPNDLAVHVHHVSTFDDLANTSGGQPIPEHRLLLCSPIEALVCITNDYEPSQIVKWFFSRKRAKIPAAIEIAEPQLHEQPNDLAVHVQYSSTCSSHVSTFDDLANTSGGQPIPEHRLLLCSPIEALLNGSSSQTAQNARSSNLLLSRVPYRALLYKNIHEILRCDSSVAVTKNCSMSDSVSTTEFVTNFPLRKLFCCHLKFATFQPTENSWTLLVDGKSHRIYYIWMQGTLRMRCDEKNVDKKTVIFSDSTGNVDVIIPSSMKQNVSDVSADNYCSLICELVDKSDDGIVTVKAKKLTPLQFERKSILEIAWATELVGYIVGCKVTLVEREFSAPTRRRNLKQLQANTKWILDQRLLDTEPPCWVGFAVVAKLFFHHLGLLIAKYPLPFVIGPVLITVAGMAGIYLNVDLGDIDYDTSMSDFFPDNSQSWENMHQLQSVFPTNDDELSTAEASSFFGISFIFLRRNLVYATLTSSRPNGSVVSEHGLRCVSDLIRRLKEIQVEHRGVVYKWQDLCYKRAGGGCVEHPLVQTLTLLGNAGKIRPLMEPLLGYPTVTLDNVQMDNTPVLGRVTNGDANGKAVVRAAAFRVPMLLREPVDDFQDELNNLWREQFLKTVRKIRYPGYNVHCLTWHSVIEEIERNGQMLSSYFPYLITILAVLTIGGCCDGDPITSKPWLGVFGLISATFAILTAVGILFHCRYNYISMVMMMPFLVLSVSVDNVFLMLSAWRETRQFATIDERVAETVANSAVSILITALTDGLSFGIGNLTPFPAVQIFCTYCAVALLCTFLYQVTFFTALLVYDGRRELSNRHCVTFRRKGTKNFEISNGEDQQLQIRWPVLQKFNETLSSTMASVLCNSASKYFVSIIYLLYVGVVGYGMAGLEVGTAVDDLLPGKSYVAATFKANDRYFSAYGDFAVAFVDQPFNLADSELVERHLNLYRSLTSTVHSSEGQFWLQQFFDYMEKKKRDNVNSPNRADNDDQRLQLSLLLGEFFQLAENRHLASDVQFNDKVALVVERSKMTVRLRHVGRSNYSRIASLLRRRFQESALSGFVFHPTFLLIDQDESVWRTLFQDVAVAVLIMTATVALFVSSLSGVVAVGLAVCSISAGVVALLSLWQVRVDIISMITITMSVGLSVDYVAHVAYHYVSGFLATAGVSVLILVDSRMVETFVKTVLLAVTVGMFHGLVFLPTLLPLLCPAAGDHQRRLETRRYSPAFEGPKLPTPVPVPALTVANNNLLLVLKEPSLSSTSDVDSNYSSASSRSQRPFPLVAPPAERRHSAHSGISSQALLHNCRPPEDHFPNPKHSEHNSSAGSTLVPVTDPAQLLNNFHTSAVAVDKPTPRQPDNPKPTSTPTAAVDDQRREQLARMVLQGDTKFHRILQKELINRRPPPHL</sequence>
<feature type="region of interest" description="Disordered" evidence="2">
    <location>
        <begin position="1334"/>
        <end position="1404"/>
    </location>
</feature>
<proteinExistence type="inferred from homology"/>
<feature type="transmembrane region" description="Helical" evidence="3">
    <location>
        <begin position="476"/>
        <end position="495"/>
    </location>
</feature>
<dbReference type="PANTHER" id="PTHR10796:SF96">
    <property type="entry name" value="PATCHED-RELATED PROTEIN 9"/>
    <property type="match status" value="1"/>
</dbReference>
<dbReference type="InterPro" id="IPR051697">
    <property type="entry name" value="Patched_domain-protein"/>
</dbReference>
<dbReference type="InterPro" id="IPR012340">
    <property type="entry name" value="NA-bd_OB-fold"/>
</dbReference>
<evidence type="ECO:0000259" key="4">
    <source>
        <dbReference type="PROSITE" id="PS50156"/>
    </source>
</evidence>
<dbReference type="SUPFAM" id="SSF82866">
    <property type="entry name" value="Multidrug efflux transporter AcrB transmembrane domain"/>
    <property type="match status" value="2"/>
</dbReference>
<feature type="transmembrane region" description="Helical" evidence="3">
    <location>
        <begin position="860"/>
        <end position="888"/>
    </location>
</feature>
<dbReference type="InterPro" id="IPR032245">
    <property type="entry name" value="RMI2"/>
</dbReference>
<feature type="transmembrane region" description="Helical" evidence="3">
    <location>
        <begin position="734"/>
        <end position="751"/>
    </location>
</feature>
<dbReference type="InterPro" id="IPR000731">
    <property type="entry name" value="SSD"/>
</dbReference>
<feature type="compositionally biased region" description="Low complexity" evidence="2">
    <location>
        <begin position="1334"/>
        <end position="1350"/>
    </location>
</feature>
<feature type="region of interest" description="Disordered" evidence="2">
    <location>
        <begin position="1420"/>
        <end position="1446"/>
    </location>
</feature>
<dbReference type="PROSITE" id="PS50156">
    <property type="entry name" value="SSD"/>
    <property type="match status" value="1"/>
</dbReference>
<dbReference type="GO" id="GO:0006897">
    <property type="term" value="P:endocytosis"/>
    <property type="evidence" value="ECO:0007669"/>
    <property type="project" value="TreeGrafter"/>
</dbReference>
<keyword evidence="3" id="KW-0812">Transmembrane</keyword>
<name>A0A0V1DI82_TRIBR</name>
<feature type="transmembrane region" description="Helical" evidence="3">
    <location>
        <begin position="763"/>
        <end position="782"/>
    </location>
</feature>
<dbReference type="EMBL" id="JYDI01000003">
    <property type="protein sequence ID" value="KRY60866.1"/>
    <property type="molecule type" value="Genomic_DNA"/>
</dbReference>
<dbReference type="GO" id="GO:0018996">
    <property type="term" value="P:molting cycle, collagen and cuticulin-based cuticle"/>
    <property type="evidence" value="ECO:0007669"/>
    <property type="project" value="TreeGrafter"/>
</dbReference>
<dbReference type="Gene3D" id="1.20.1640.10">
    <property type="entry name" value="Multidrug efflux transporter AcrB transmembrane domain"/>
    <property type="match status" value="2"/>
</dbReference>
<accession>A0A0V1DI82</accession>
<feature type="domain" description="SSD" evidence="4">
    <location>
        <begin position="729"/>
        <end position="888"/>
    </location>
</feature>
<dbReference type="InterPro" id="IPR053958">
    <property type="entry name" value="HMGCR/SNAP/NPC1-like_SSD"/>
</dbReference>
<gene>
    <name evidence="5" type="primary">ptr-9</name>
    <name evidence="5" type="ORF">T03_9168</name>
</gene>
<organism evidence="5 6">
    <name type="scientific">Trichinella britovi</name>
    <name type="common">Parasitic roundworm</name>
    <dbReference type="NCBI Taxonomy" id="45882"/>
    <lineage>
        <taxon>Eukaryota</taxon>
        <taxon>Metazoa</taxon>
        <taxon>Ecdysozoa</taxon>
        <taxon>Nematoda</taxon>
        <taxon>Enoplea</taxon>
        <taxon>Dorylaimia</taxon>
        <taxon>Trichinellida</taxon>
        <taxon>Trichinellidae</taxon>
        <taxon>Trichinella</taxon>
    </lineage>
</organism>
<feature type="transmembrane region" description="Helical" evidence="3">
    <location>
        <begin position="1157"/>
        <end position="1176"/>
    </location>
</feature>
<comment type="similarity">
    <text evidence="1">Belongs to the patched family.</text>
</comment>
<keyword evidence="6" id="KW-1185">Reference proteome</keyword>
<dbReference type="OMA" id="QANTKWI"/>
<dbReference type="Gene3D" id="2.40.50.140">
    <property type="entry name" value="Nucleic acid-binding proteins"/>
    <property type="match status" value="1"/>
</dbReference>
<feature type="transmembrane region" description="Helical" evidence="3">
    <location>
        <begin position="1261"/>
        <end position="1283"/>
    </location>
</feature>
<keyword evidence="3" id="KW-1133">Transmembrane helix</keyword>
<evidence type="ECO:0000313" key="5">
    <source>
        <dbReference type="EMBL" id="KRY60866.1"/>
    </source>
</evidence>
<dbReference type="GO" id="GO:0030659">
    <property type="term" value="C:cytoplasmic vesicle membrane"/>
    <property type="evidence" value="ECO:0007669"/>
    <property type="project" value="TreeGrafter"/>
</dbReference>
<evidence type="ECO:0000313" key="6">
    <source>
        <dbReference type="Proteomes" id="UP000054653"/>
    </source>
</evidence>
<feature type="compositionally biased region" description="Basic and acidic residues" evidence="2">
    <location>
        <begin position="1381"/>
        <end position="1395"/>
    </location>
</feature>
<feature type="transmembrane region" description="Helical" evidence="3">
    <location>
        <begin position="1233"/>
        <end position="1249"/>
    </location>
</feature>
<keyword evidence="3" id="KW-0472">Membrane</keyword>
<protein>
    <submittedName>
        <fullName evidence="5">Patched-related protein 9</fullName>
    </submittedName>
</protein>
<comment type="caution">
    <text evidence="5">The sequence shown here is derived from an EMBL/GenBank/DDBJ whole genome shotgun (WGS) entry which is preliminary data.</text>
</comment>
<evidence type="ECO:0000256" key="2">
    <source>
        <dbReference type="SAM" id="MobiDB-lite"/>
    </source>
</evidence>
<feature type="transmembrane region" description="Helical" evidence="3">
    <location>
        <begin position="1182"/>
        <end position="1202"/>
    </location>
</feature>
<dbReference type="PANTHER" id="PTHR10796">
    <property type="entry name" value="PATCHED-RELATED"/>
    <property type="match status" value="1"/>
</dbReference>
<dbReference type="OrthoDB" id="6510177at2759"/>
<dbReference type="Pfam" id="PF12349">
    <property type="entry name" value="Sterol-sensing"/>
    <property type="match status" value="1"/>
</dbReference>
<dbReference type="Pfam" id="PF16100">
    <property type="entry name" value="RMI2"/>
    <property type="match status" value="1"/>
</dbReference>
<evidence type="ECO:0000256" key="3">
    <source>
        <dbReference type="SAM" id="Phobius"/>
    </source>
</evidence>
<dbReference type="Proteomes" id="UP000054653">
    <property type="component" value="Unassembled WGS sequence"/>
</dbReference>
<reference evidence="5 6" key="1">
    <citation type="submission" date="2015-01" db="EMBL/GenBank/DDBJ databases">
        <title>Evolution of Trichinella species and genotypes.</title>
        <authorList>
            <person name="Korhonen P.K."/>
            <person name="Edoardo P."/>
            <person name="Giuseppe L.R."/>
            <person name="Gasser R.B."/>
        </authorList>
    </citation>
    <scope>NUCLEOTIDE SEQUENCE [LARGE SCALE GENOMIC DNA]</scope>
    <source>
        <strain evidence="5">ISS120</strain>
    </source>
</reference>
<evidence type="ECO:0000256" key="1">
    <source>
        <dbReference type="ARBA" id="ARBA00005585"/>
    </source>
</evidence>
<dbReference type="GO" id="GO:0005886">
    <property type="term" value="C:plasma membrane"/>
    <property type="evidence" value="ECO:0007669"/>
    <property type="project" value="TreeGrafter"/>
</dbReference>